<evidence type="ECO:0000313" key="1">
    <source>
        <dbReference type="EMBL" id="KAK7453938.1"/>
    </source>
</evidence>
<name>A0ABR1J8A9_9AGAR</name>
<dbReference type="EMBL" id="JBANRG010000025">
    <property type="protein sequence ID" value="KAK7453938.1"/>
    <property type="molecule type" value="Genomic_DNA"/>
</dbReference>
<dbReference type="Gene3D" id="3.80.10.10">
    <property type="entry name" value="Ribonuclease Inhibitor"/>
    <property type="match status" value="1"/>
</dbReference>
<reference evidence="1 2" key="1">
    <citation type="submission" date="2024-01" db="EMBL/GenBank/DDBJ databases">
        <title>A draft genome for the cacao thread blight pathogen Marasmiellus scandens.</title>
        <authorList>
            <person name="Baruah I.K."/>
            <person name="Leung J."/>
            <person name="Bukari Y."/>
            <person name="Amoako-Attah I."/>
            <person name="Meinhardt L.W."/>
            <person name="Bailey B.A."/>
            <person name="Cohen S.P."/>
        </authorList>
    </citation>
    <scope>NUCLEOTIDE SEQUENCE [LARGE SCALE GENOMIC DNA]</scope>
    <source>
        <strain evidence="1 2">GH-19</strain>
    </source>
</reference>
<keyword evidence="2" id="KW-1185">Reference proteome</keyword>
<dbReference type="InterPro" id="IPR032675">
    <property type="entry name" value="LRR_dom_sf"/>
</dbReference>
<sequence length="415" mass="47538">MTPPVLPQEICDEIMDLAKDCSQVMKACTLVCHDWLPRARTHLFHDFTFPPDSEVQLKVYSDEIMRERLWPFIRGMNASTLTPSLFTIVCRLRFSREWLTGISIKVPKLFSRLPFQNLTHFRLYDSAPLGQCDYIVDAESLTNFLARQSSLQSLIFGDNIYFSSDYEFHKMCYRIAQSANLHTLCIDGIHCLADRRVFQAQHLAASLPVIKSPPSLRIIKYSRDQVDTIEHFLDLHSFDASSLDKLVVTHCLLADVAYSLWRIFKYCASTVTYLTLEISYCCPVDRNQSREVLDKLVNLTYFELKILREDYSPADAILLKEFFELCLPSLQNLSRFIVAIVSVSWVIQCAFFDESLDTFFSALPNTSNPRLESIIVYLPVDEKELAESVTTSLPQTCGGGLLDVRLGRETDPFDV</sequence>
<organism evidence="1 2">
    <name type="scientific">Marasmiellus scandens</name>
    <dbReference type="NCBI Taxonomy" id="2682957"/>
    <lineage>
        <taxon>Eukaryota</taxon>
        <taxon>Fungi</taxon>
        <taxon>Dikarya</taxon>
        <taxon>Basidiomycota</taxon>
        <taxon>Agaricomycotina</taxon>
        <taxon>Agaricomycetes</taxon>
        <taxon>Agaricomycetidae</taxon>
        <taxon>Agaricales</taxon>
        <taxon>Marasmiineae</taxon>
        <taxon>Omphalotaceae</taxon>
        <taxon>Marasmiellus</taxon>
    </lineage>
</organism>
<comment type="caution">
    <text evidence="1">The sequence shown here is derived from an EMBL/GenBank/DDBJ whole genome shotgun (WGS) entry which is preliminary data.</text>
</comment>
<dbReference type="Proteomes" id="UP001498398">
    <property type="component" value="Unassembled WGS sequence"/>
</dbReference>
<gene>
    <name evidence="1" type="ORF">VKT23_011450</name>
</gene>
<protein>
    <recommendedName>
        <fullName evidence="3">F-box domain-containing protein</fullName>
    </recommendedName>
</protein>
<evidence type="ECO:0000313" key="2">
    <source>
        <dbReference type="Proteomes" id="UP001498398"/>
    </source>
</evidence>
<evidence type="ECO:0008006" key="3">
    <source>
        <dbReference type="Google" id="ProtNLM"/>
    </source>
</evidence>
<accession>A0ABR1J8A9</accession>
<dbReference type="SUPFAM" id="SSF52047">
    <property type="entry name" value="RNI-like"/>
    <property type="match status" value="1"/>
</dbReference>
<proteinExistence type="predicted"/>